<dbReference type="EMBL" id="CP002480">
    <property type="protein sequence ID" value="ADW68871.1"/>
    <property type="molecule type" value="Genomic_DNA"/>
</dbReference>
<evidence type="ECO:0000256" key="1">
    <source>
        <dbReference type="SAM" id="SignalP"/>
    </source>
</evidence>
<keyword evidence="1" id="KW-0732">Signal</keyword>
<dbReference type="PaxDb" id="1198114-AciX9_1824"/>
<dbReference type="Proteomes" id="UP000000343">
    <property type="component" value="Chromosome"/>
</dbReference>
<gene>
    <name evidence="2" type="ordered locus">AciX9_1824</name>
</gene>
<keyword evidence="3" id="KW-1185">Reference proteome</keyword>
<dbReference type="OrthoDB" id="120023at2"/>
<name>E8WZI3_GRATM</name>
<dbReference type="KEGG" id="acm:AciX9_1824"/>
<evidence type="ECO:0000313" key="3">
    <source>
        <dbReference type="Proteomes" id="UP000000343"/>
    </source>
</evidence>
<sequence length="156" mass="17402">MRFTLGTLALLILSATFIPCAAHAATADVIPDSAALMQLEQRAEHADPREQCFLYTELTHFYTEIAGQQIAAGDMDLAALTLKRIQHYAEIIHTGLTTDPKHSKKLKDAEMTMQRTSHRLGEYIHLVSTEDQATVKSTLKQIDRVNEELLATVFAH</sequence>
<dbReference type="AlphaFoldDB" id="E8WZI3"/>
<organism evidence="3">
    <name type="scientific">Granulicella tundricola (strain ATCC BAA-1859 / DSM 23138 / MP5ACTX9)</name>
    <dbReference type="NCBI Taxonomy" id="1198114"/>
    <lineage>
        <taxon>Bacteria</taxon>
        <taxon>Pseudomonadati</taxon>
        <taxon>Acidobacteriota</taxon>
        <taxon>Terriglobia</taxon>
        <taxon>Terriglobales</taxon>
        <taxon>Acidobacteriaceae</taxon>
        <taxon>Granulicella</taxon>
    </lineage>
</organism>
<dbReference type="STRING" id="1198114.AciX9_1824"/>
<dbReference type="eggNOG" id="ENOG50335E2">
    <property type="taxonomic scope" value="Bacteria"/>
</dbReference>
<dbReference type="RefSeq" id="WP_013580190.1">
    <property type="nucleotide sequence ID" value="NC_015064.1"/>
</dbReference>
<reference evidence="3" key="1">
    <citation type="submission" date="2011-01" db="EMBL/GenBank/DDBJ databases">
        <title>Complete sequence of chromosome of Acidobacterium sp. MP5ACTX9.</title>
        <authorList>
            <consortium name="US DOE Joint Genome Institute"/>
            <person name="Lucas S."/>
            <person name="Copeland A."/>
            <person name="Lapidus A."/>
            <person name="Cheng J.-F."/>
            <person name="Goodwin L."/>
            <person name="Pitluck S."/>
            <person name="Teshima H."/>
            <person name="Detter J.C."/>
            <person name="Han C."/>
            <person name="Tapia R."/>
            <person name="Land M."/>
            <person name="Hauser L."/>
            <person name="Kyrpides N."/>
            <person name="Ivanova N."/>
            <person name="Ovchinnikova G."/>
            <person name="Pagani I."/>
            <person name="Rawat S.R."/>
            <person name="Mannisto M."/>
            <person name="Haggblom M.M."/>
            <person name="Woyke T."/>
        </authorList>
    </citation>
    <scope>NUCLEOTIDE SEQUENCE [LARGE SCALE GENOMIC DNA]</scope>
    <source>
        <strain evidence="3">MP5ACTX9</strain>
    </source>
</reference>
<dbReference type="HOGENOM" id="CLU_1684087_0_0_0"/>
<feature type="signal peptide" evidence="1">
    <location>
        <begin position="1"/>
        <end position="24"/>
    </location>
</feature>
<accession>E8WZI3</accession>
<evidence type="ECO:0000313" key="2">
    <source>
        <dbReference type="EMBL" id="ADW68871.1"/>
    </source>
</evidence>
<protein>
    <submittedName>
        <fullName evidence="2">Uncharacterized protein</fullName>
    </submittedName>
</protein>
<proteinExistence type="predicted"/>
<feature type="chain" id="PRO_5003233527" evidence="1">
    <location>
        <begin position="25"/>
        <end position="156"/>
    </location>
</feature>